<dbReference type="SUPFAM" id="SSF52218">
    <property type="entry name" value="Flavoproteins"/>
    <property type="match status" value="1"/>
</dbReference>
<comment type="catalytic activity">
    <reaction evidence="14">
        <text>N(1)-methylguanosine(37) in tRNA(Phe) + pyruvate + S-adenosyl-L-methionine = 4-demethylwyosine(37) in tRNA(Phe) + 5'-deoxyadenosine + L-methionine + CO2 + H2O</text>
        <dbReference type="Rhea" id="RHEA:36347"/>
        <dbReference type="Rhea" id="RHEA-COMP:10164"/>
        <dbReference type="Rhea" id="RHEA-COMP:10165"/>
        <dbReference type="ChEBI" id="CHEBI:15361"/>
        <dbReference type="ChEBI" id="CHEBI:15377"/>
        <dbReference type="ChEBI" id="CHEBI:16526"/>
        <dbReference type="ChEBI" id="CHEBI:17319"/>
        <dbReference type="ChEBI" id="CHEBI:57844"/>
        <dbReference type="ChEBI" id="CHEBI:59789"/>
        <dbReference type="ChEBI" id="CHEBI:64315"/>
        <dbReference type="ChEBI" id="CHEBI:73542"/>
        <dbReference type="EC" id="4.1.3.44"/>
    </reaction>
</comment>
<dbReference type="Pfam" id="PF08608">
    <property type="entry name" value="Wyosine_form"/>
    <property type="match status" value="1"/>
</dbReference>
<keyword evidence="10" id="KW-0408">Iron</keyword>
<accession>A0ABQ7HX19</accession>
<dbReference type="Proteomes" id="UP001516464">
    <property type="component" value="Unassembled WGS sequence"/>
</dbReference>
<dbReference type="Gene3D" id="3.40.50.360">
    <property type="match status" value="1"/>
</dbReference>
<comment type="caution">
    <text evidence="17">The sequence shown here is derived from an EMBL/GenBank/DDBJ whole genome shotgun (WGS) entry which is preliminary data.</text>
</comment>
<dbReference type="InterPro" id="IPR034556">
    <property type="entry name" value="tRNA_wybutosine-synthase"/>
</dbReference>
<evidence type="ECO:0000259" key="16">
    <source>
        <dbReference type="PROSITE" id="PS51918"/>
    </source>
</evidence>
<dbReference type="Pfam" id="PF00258">
    <property type="entry name" value="Flavodoxin_1"/>
    <property type="match status" value="1"/>
</dbReference>
<evidence type="ECO:0000256" key="8">
    <source>
        <dbReference type="ARBA" id="ARBA00022723"/>
    </source>
</evidence>
<keyword evidence="8" id="KW-0479">Metal-binding</keyword>
<dbReference type="EC" id="4.1.3.44" evidence="4"/>
<evidence type="ECO:0000313" key="18">
    <source>
        <dbReference type="Proteomes" id="UP001516464"/>
    </source>
</evidence>
<dbReference type="InterPro" id="IPR007197">
    <property type="entry name" value="rSAM"/>
</dbReference>
<comment type="function">
    <text evidence="13">Probable component of the wybutosine biosynthesis pathway. Wybutosine is a hyper modified guanosine with a tricyclic base found at the 3'-position adjacent to the anticodon of eukaryotic phenylalanine tRNA. Catalyzes the condensation of N-methylguanine with 2 carbon atoms from pyruvate to form the tricyclic 4-demethylwyosine, an intermediate in wybutosine biosynthesis.</text>
</comment>
<comment type="similarity">
    <text evidence="3">Belongs to the TYW1 family.</text>
</comment>
<keyword evidence="6" id="KW-0949">S-adenosyl-L-methionine</keyword>
<keyword evidence="11" id="KW-0411">Iron-sulfur</keyword>
<feature type="domain" description="Radical SAM core" evidence="16">
    <location>
        <begin position="230"/>
        <end position="474"/>
    </location>
</feature>
<protein>
    <recommendedName>
        <fullName evidence="4">tRNA 4-demethylwyosine synthase (AdoMet-dependent)</fullName>
        <ecNumber evidence="4">4.1.3.44</ecNumber>
    </recommendedName>
</protein>
<evidence type="ECO:0000256" key="11">
    <source>
        <dbReference type="ARBA" id="ARBA00023014"/>
    </source>
</evidence>
<evidence type="ECO:0000313" key="17">
    <source>
        <dbReference type="EMBL" id="KAF7682718.1"/>
    </source>
</evidence>
<sequence length="556" mass="64189">MPLFEQEIKILYGTETNTALKYASKLVDILTSNGIKCTYNCISEYNVDDLSTEKGILIILISTFFDGKPPKKAEWFCAYIDELEKDFRVERNYLSHLKYALFGLGSRAYKEDFNLVARNLSKAFKSLSATPLIKTGYGDEYNDQESYFLQWANNLLINLKNDKILIEEDEIIDLEEIITPDDGEMLNATLKKNLTKQGYHIIGSHSGVKMCRWTKSMLRGNGGCYKHTFYGIESHRCMEATSSLACANKCVFCWRHYTNPVGTEWKWKTDDPERIVEECLKEHRKMVYQMKTAPGVSNLRYDEGLDVKHCALSLVGEPIMYPRINDLINKFHERNISTFLVTNAQFVEQLRLLKPVTQLYLSIDGANKETLKNIDRPLFKDYWERFISCVKLLKKRKERTVFRLTLVKGQNNDDVEGYANLVQIGSPDFIEIKGVTFCGYDKTSPMSMKNVPFFDEVIYFSKELIKKIISGDGDYEIACEHGHSCSVLIAKKKFKVEGRWKTWIDFKKFNEIIQSNEDFDSLSYSTYTPDWAVFGAPECGFDPAEIKTQRKKNSNK</sequence>
<dbReference type="SFLD" id="SFLDF00284">
    <property type="entry name" value="tRNA_wybutosine-synthesizing"/>
    <property type="match status" value="1"/>
</dbReference>
<evidence type="ECO:0000256" key="10">
    <source>
        <dbReference type="ARBA" id="ARBA00023004"/>
    </source>
</evidence>
<evidence type="ECO:0000256" key="5">
    <source>
        <dbReference type="ARBA" id="ARBA00022485"/>
    </source>
</evidence>
<dbReference type="PANTHER" id="PTHR13930">
    <property type="entry name" value="S-ADENOSYL-L-METHIONINE-DEPENDENT TRNA 4-DEMETHYLWYOSINE SYNTHASE"/>
    <property type="match status" value="1"/>
</dbReference>
<keyword evidence="7" id="KW-0819">tRNA processing</keyword>
<evidence type="ECO:0000256" key="6">
    <source>
        <dbReference type="ARBA" id="ARBA00022691"/>
    </source>
</evidence>
<evidence type="ECO:0000256" key="2">
    <source>
        <dbReference type="ARBA" id="ARBA00004797"/>
    </source>
</evidence>
<dbReference type="InterPro" id="IPR029039">
    <property type="entry name" value="Flavoprotein-like_sf"/>
</dbReference>
<dbReference type="EMBL" id="SBIQ01000195">
    <property type="protein sequence ID" value="KAF7682718.1"/>
    <property type="molecule type" value="Genomic_DNA"/>
</dbReference>
<dbReference type="PANTHER" id="PTHR13930:SF0">
    <property type="entry name" value="S-ADENOSYL-L-METHIONINE-DEPENDENT TRNA 4-DEMETHYLWYOSINE SYNTHASE TYW1-RELATED"/>
    <property type="match status" value="1"/>
</dbReference>
<organism evidence="17 18">
    <name type="scientific">Astathelohania contejeani</name>
    <dbReference type="NCBI Taxonomy" id="164912"/>
    <lineage>
        <taxon>Eukaryota</taxon>
        <taxon>Fungi</taxon>
        <taxon>Fungi incertae sedis</taxon>
        <taxon>Microsporidia</taxon>
        <taxon>Astathelohaniidae</taxon>
        <taxon>Astathelohania</taxon>
    </lineage>
</organism>
<evidence type="ECO:0000259" key="15">
    <source>
        <dbReference type="PROSITE" id="PS50902"/>
    </source>
</evidence>
<dbReference type="InterPro" id="IPR013917">
    <property type="entry name" value="tRNA_wybutosine-synth"/>
</dbReference>
<reference evidence="17 18" key="1">
    <citation type="submission" date="2019-01" db="EMBL/GenBank/DDBJ databases">
        <title>Genomes sequencing and comparative genomics of infectious freshwater microsporidia, Cucumispora dikerogammari and Thelohania contejeani.</title>
        <authorList>
            <person name="Cormier A."/>
            <person name="Giraud I."/>
            <person name="Wattier R."/>
            <person name="Teixeira M."/>
            <person name="Grandjean F."/>
            <person name="Rigaud T."/>
            <person name="Cordaux R."/>
        </authorList>
    </citation>
    <scope>NUCLEOTIDE SEQUENCE [LARGE SCALE GENOMIC DNA]</scope>
    <source>
        <strain evidence="17">T1</strain>
        <tissue evidence="17">Spores</tissue>
    </source>
</reference>
<evidence type="ECO:0000256" key="7">
    <source>
        <dbReference type="ARBA" id="ARBA00022694"/>
    </source>
</evidence>
<keyword evidence="12" id="KW-0456">Lyase</keyword>
<dbReference type="InterPro" id="IPR058240">
    <property type="entry name" value="rSAM_sf"/>
</dbReference>
<name>A0ABQ7HX19_9MICR</name>
<dbReference type="PROSITE" id="PS51918">
    <property type="entry name" value="RADICAL_SAM"/>
    <property type="match status" value="1"/>
</dbReference>
<evidence type="ECO:0000256" key="3">
    <source>
        <dbReference type="ARBA" id="ARBA00010115"/>
    </source>
</evidence>
<dbReference type="PROSITE" id="PS50902">
    <property type="entry name" value="FLAVODOXIN_LIKE"/>
    <property type="match status" value="1"/>
</dbReference>
<evidence type="ECO:0000256" key="14">
    <source>
        <dbReference type="ARBA" id="ARBA00049466"/>
    </source>
</evidence>
<dbReference type="Pfam" id="PF04055">
    <property type="entry name" value="Radical_SAM"/>
    <property type="match status" value="1"/>
</dbReference>
<dbReference type="Gene3D" id="3.20.20.70">
    <property type="entry name" value="Aldolase class I"/>
    <property type="match status" value="1"/>
</dbReference>
<keyword evidence="9" id="KW-0547">Nucleotide-binding</keyword>
<dbReference type="InterPro" id="IPR008254">
    <property type="entry name" value="Flavodoxin/NO_synth"/>
</dbReference>
<evidence type="ECO:0000256" key="9">
    <source>
        <dbReference type="ARBA" id="ARBA00022741"/>
    </source>
</evidence>
<evidence type="ECO:0000256" key="1">
    <source>
        <dbReference type="ARBA" id="ARBA00001966"/>
    </source>
</evidence>
<feature type="domain" description="Flavodoxin-like" evidence="15">
    <location>
        <begin position="8"/>
        <end position="156"/>
    </location>
</feature>
<dbReference type="PRINTS" id="PR00369">
    <property type="entry name" value="FLAVODOXIN"/>
</dbReference>
<dbReference type="InterPro" id="IPR013785">
    <property type="entry name" value="Aldolase_TIM"/>
</dbReference>
<comment type="cofactor">
    <cofactor evidence="1">
        <name>[4Fe-4S] cluster</name>
        <dbReference type="ChEBI" id="CHEBI:49883"/>
    </cofactor>
</comment>
<dbReference type="SFLD" id="SFLDG01071">
    <property type="entry name" value="tRNA_wybutosine-synthesizing"/>
    <property type="match status" value="1"/>
</dbReference>
<evidence type="ECO:0000256" key="13">
    <source>
        <dbReference type="ARBA" id="ARBA00025368"/>
    </source>
</evidence>
<proteinExistence type="inferred from homology"/>
<dbReference type="SUPFAM" id="SSF102114">
    <property type="entry name" value="Radical SAM enzymes"/>
    <property type="match status" value="1"/>
</dbReference>
<evidence type="ECO:0000256" key="4">
    <source>
        <dbReference type="ARBA" id="ARBA00012821"/>
    </source>
</evidence>
<gene>
    <name evidence="17" type="primary">TYW1</name>
    <name evidence="17" type="ORF">TCON_2064</name>
</gene>
<keyword evidence="5" id="KW-0004">4Fe-4S</keyword>
<comment type="pathway">
    <text evidence="2">tRNA modification; wybutosine-tRNA(Phe) biosynthesis.</text>
</comment>
<dbReference type="InterPro" id="IPR001094">
    <property type="entry name" value="Flavdoxin-like"/>
</dbReference>
<dbReference type="SFLD" id="SFLDS00029">
    <property type="entry name" value="Radical_SAM"/>
    <property type="match status" value="1"/>
</dbReference>
<keyword evidence="18" id="KW-1185">Reference proteome</keyword>
<evidence type="ECO:0000256" key="12">
    <source>
        <dbReference type="ARBA" id="ARBA00023239"/>
    </source>
</evidence>
<dbReference type="CDD" id="cd01335">
    <property type="entry name" value="Radical_SAM"/>
    <property type="match status" value="1"/>
</dbReference>